<feature type="compositionally biased region" description="Polar residues" evidence="1">
    <location>
        <begin position="1"/>
        <end position="14"/>
    </location>
</feature>
<feature type="compositionally biased region" description="Basic and acidic residues" evidence="1">
    <location>
        <begin position="155"/>
        <end position="169"/>
    </location>
</feature>
<reference evidence="2" key="1">
    <citation type="journal article" date="2014" name="Int. J. Syst. Evol. Microbiol.">
        <title>Complete genome sequence of Corynebacterium casei LMG S-19264T (=DSM 44701T), isolated from a smear-ripened cheese.</title>
        <authorList>
            <consortium name="US DOE Joint Genome Institute (JGI-PGF)"/>
            <person name="Walter F."/>
            <person name="Albersmeier A."/>
            <person name="Kalinowski J."/>
            <person name="Ruckert C."/>
        </authorList>
    </citation>
    <scope>NUCLEOTIDE SEQUENCE</scope>
    <source>
        <strain evidence="2">CGMCC 1.10749</strain>
    </source>
</reference>
<dbReference type="RefSeq" id="WP_052116776.1">
    <property type="nucleotide sequence ID" value="NZ_BMEA01000002.1"/>
</dbReference>
<dbReference type="AlphaFoldDB" id="A0A8H9FSY8"/>
<dbReference type="InterPro" id="IPR022062">
    <property type="entry name" value="DUF3618"/>
</dbReference>
<evidence type="ECO:0000313" key="2">
    <source>
        <dbReference type="EMBL" id="GGB80456.1"/>
    </source>
</evidence>
<proteinExistence type="predicted"/>
<sequence>MTYSTDPHTTTPVSSDDPEAIRREIERTRGRLSEDVDTLGETVRPGNVAHRTAVSAKGRLSSMKDSVMGSAHDAQSAGGGAVHAVTDTAGDLPRQARSKARGNPLAAGAVAMGLGWLVGSLMPASEKERQLVSTAKDQAQPLVDEAKSVAQDVAQDLKEPASEAARAVKETAQSGAQEVKDEGQSRAQDVRTSAGGSGV</sequence>
<evidence type="ECO:0000256" key="1">
    <source>
        <dbReference type="SAM" id="MobiDB-lite"/>
    </source>
</evidence>
<feature type="region of interest" description="Disordered" evidence="1">
    <location>
        <begin position="1"/>
        <end position="39"/>
    </location>
</feature>
<dbReference type="EMBL" id="BMEA01000002">
    <property type="protein sequence ID" value="GGB80456.1"/>
    <property type="molecule type" value="Genomic_DNA"/>
</dbReference>
<comment type="caution">
    <text evidence="2">The sequence shown here is derived from an EMBL/GenBank/DDBJ whole genome shotgun (WGS) entry which is preliminary data.</text>
</comment>
<protein>
    <recommendedName>
        <fullName evidence="4">DUF3618 domain-containing protein</fullName>
    </recommendedName>
</protein>
<feature type="region of interest" description="Disordered" evidence="1">
    <location>
        <begin position="153"/>
        <end position="199"/>
    </location>
</feature>
<dbReference type="SUPFAM" id="SSF58113">
    <property type="entry name" value="Apolipoprotein A-I"/>
    <property type="match status" value="1"/>
</dbReference>
<name>A0A8H9FSY8_9MICO</name>
<accession>A0A8H9FSY8</accession>
<gene>
    <name evidence="2" type="ORF">GCM10011314_20100</name>
</gene>
<dbReference type="Proteomes" id="UP000628079">
    <property type="component" value="Unassembled WGS sequence"/>
</dbReference>
<evidence type="ECO:0008006" key="4">
    <source>
        <dbReference type="Google" id="ProtNLM"/>
    </source>
</evidence>
<organism evidence="2 3">
    <name type="scientific">Knoellia flava</name>
    <dbReference type="NCBI Taxonomy" id="913969"/>
    <lineage>
        <taxon>Bacteria</taxon>
        <taxon>Bacillati</taxon>
        <taxon>Actinomycetota</taxon>
        <taxon>Actinomycetes</taxon>
        <taxon>Micrococcales</taxon>
        <taxon>Intrasporangiaceae</taxon>
        <taxon>Knoellia</taxon>
    </lineage>
</organism>
<reference evidence="2" key="2">
    <citation type="submission" date="2020-09" db="EMBL/GenBank/DDBJ databases">
        <authorList>
            <person name="Sun Q."/>
            <person name="Zhou Y."/>
        </authorList>
    </citation>
    <scope>NUCLEOTIDE SEQUENCE</scope>
    <source>
        <strain evidence="2">CGMCC 1.10749</strain>
    </source>
</reference>
<dbReference type="Gene3D" id="6.10.140.1430">
    <property type="match status" value="1"/>
</dbReference>
<dbReference type="Pfam" id="PF12277">
    <property type="entry name" value="DUF3618"/>
    <property type="match status" value="1"/>
</dbReference>
<evidence type="ECO:0000313" key="3">
    <source>
        <dbReference type="Proteomes" id="UP000628079"/>
    </source>
</evidence>
<feature type="compositionally biased region" description="Basic and acidic residues" evidence="1">
    <location>
        <begin position="19"/>
        <end position="34"/>
    </location>
</feature>